<reference evidence="1 2" key="1">
    <citation type="journal article" date="2014" name="Agronomy (Basel)">
        <title>A Draft Genome Sequence for Ensete ventricosum, the Drought-Tolerant Tree Against Hunger.</title>
        <authorList>
            <person name="Harrison J."/>
            <person name="Moore K.A."/>
            <person name="Paszkiewicz K."/>
            <person name="Jones T."/>
            <person name="Grant M."/>
            <person name="Ambacheew D."/>
            <person name="Muzemil S."/>
            <person name="Studholme D.J."/>
        </authorList>
    </citation>
    <scope>NUCLEOTIDE SEQUENCE [LARGE SCALE GENOMIC DNA]</scope>
</reference>
<gene>
    <name evidence="1" type="ORF">B296_00039645</name>
</gene>
<dbReference type="PANTHER" id="PTHR47481:SF31">
    <property type="entry name" value="OS01G0873500 PROTEIN"/>
    <property type="match status" value="1"/>
</dbReference>
<accession>A0A426XL41</accession>
<organism evidence="1 2">
    <name type="scientific">Ensete ventricosum</name>
    <name type="common">Abyssinian banana</name>
    <name type="synonym">Musa ensete</name>
    <dbReference type="NCBI Taxonomy" id="4639"/>
    <lineage>
        <taxon>Eukaryota</taxon>
        <taxon>Viridiplantae</taxon>
        <taxon>Streptophyta</taxon>
        <taxon>Embryophyta</taxon>
        <taxon>Tracheophyta</taxon>
        <taxon>Spermatophyta</taxon>
        <taxon>Magnoliopsida</taxon>
        <taxon>Liliopsida</taxon>
        <taxon>Zingiberales</taxon>
        <taxon>Musaceae</taxon>
        <taxon>Ensete</taxon>
    </lineage>
</organism>
<sequence length="320" mass="35301">MSEALFLSHRALVTSHSSAPSSWLSDLHKRLPLINGEKLFSKQICTFSSSSCNPLEATILTKRSQSLFPWFARRSSSVEITTISCSTKPVNYAEVLPLLLLASLATPVFLVWLPPAIQAFVIGSIAPLVSSCATTAEAWTKLQTTLASRSWTRMLGLLFSLMAFKQEGSTVVDDLQHIKLIIDDLTLIYHSFSDEEVLVHTLNGLSSEFKELTAARAHDSLISFEELYNKLTNYETYLKHDAKLPGPPITAQFNQTSKRHNRKYNKNASKGVANFPTTSMSNHPSLPPPYPLVPQPSSEYFILTTSSSSCISATGHLPVV</sequence>
<dbReference type="EMBL" id="AMZH03019583">
    <property type="protein sequence ID" value="RRT40186.1"/>
    <property type="molecule type" value="Genomic_DNA"/>
</dbReference>
<evidence type="ECO:0000313" key="2">
    <source>
        <dbReference type="Proteomes" id="UP000287651"/>
    </source>
</evidence>
<evidence type="ECO:0000313" key="1">
    <source>
        <dbReference type="EMBL" id="RRT40186.1"/>
    </source>
</evidence>
<comment type="caution">
    <text evidence="1">The sequence shown here is derived from an EMBL/GenBank/DDBJ whole genome shotgun (WGS) entry which is preliminary data.</text>
</comment>
<protein>
    <submittedName>
        <fullName evidence="1">Uncharacterized protein</fullName>
    </submittedName>
</protein>
<proteinExistence type="predicted"/>
<dbReference type="Proteomes" id="UP000287651">
    <property type="component" value="Unassembled WGS sequence"/>
</dbReference>
<dbReference type="PANTHER" id="PTHR47481">
    <property type="match status" value="1"/>
</dbReference>
<dbReference type="AlphaFoldDB" id="A0A426XL41"/>
<dbReference type="Pfam" id="PF14223">
    <property type="entry name" value="Retrotran_gag_2"/>
    <property type="match status" value="1"/>
</dbReference>
<name>A0A426XL41_ENSVE</name>